<dbReference type="InterPro" id="IPR029068">
    <property type="entry name" value="Glyas_Bleomycin-R_OHBP_Dase"/>
</dbReference>
<dbReference type="EMBL" id="SOCP01000010">
    <property type="protein sequence ID" value="TDV46849.1"/>
    <property type="molecule type" value="Genomic_DNA"/>
</dbReference>
<name>A0A4R7VD01_9PSEU</name>
<protein>
    <submittedName>
        <fullName evidence="2">Catechol 2,3-dioxygenase-like lactoylglutathione lyase family enzyme</fullName>
    </submittedName>
</protein>
<proteinExistence type="predicted"/>
<dbReference type="AlphaFoldDB" id="A0A4R7VD01"/>
<evidence type="ECO:0000259" key="1">
    <source>
        <dbReference type="PROSITE" id="PS51819"/>
    </source>
</evidence>
<dbReference type="RefSeq" id="WP_133905379.1">
    <property type="nucleotide sequence ID" value="NZ_SOCP01000010.1"/>
</dbReference>
<dbReference type="OrthoDB" id="317332at2"/>
<dbReference type="PROSITE" id="PS51819">
    <property type="entry name" value="VOC"/>
    <property type="match status" value="1"/>
</dbReference>
<dbReference type="GO" id="GO:0016829">
    <property type="term" value="F:lyase activity"/>
    <property type="evidence" value="ECO:0007669"/>
    <property type="project" value="UniProtKB-KW"/>
</dbReference>
<dbReference type="Pfam" id="PF00903">
    <property type="entry name" value="Glyoxalase"/>
    <property type="match status" value="1"/>
</dbReference>
<dbReference type="GO" id="GO:0051213">
    <property type="term" value="F:dioxygenase activity"/>
    <property type="evidence" value="ECO:0007669"/>
    <property type="project" value="UniProtKB-KW"/>
</dbReference>
<evidence type="ECO:0000313" key="3">
    <source>
        <dbReference type="Proteomes" id="UP000294927"/>
    </source>
</evidence>
<dbReference type="InterPro" id="IPR037523">
    <property type="entry name" value="VOC_core"/>
</dbReference>
<accession>A0A4R7VD01</accession>
<keyword evidence="2" id="KW-0223">Dioxygenase</keyword>
<feature type="domain" description="VOC" evidence="1">
    <location>
        <begin position="8"/>
        <end position="129"/>
    </location>
</feature>
<sequence length="147" mass="15845">MTDAVITGIHHVKFPVRDIATSIDWYERVFGFTFELEFPDEDGVVRGVAGTIPGLGDAGIALRENPRAAEGFAGFDPVSFGIADREAAEAWVIRLDELGVEHSPVINASIGWIVSFHDPDGTEIRLYSFAAHGLDTSGLAGHARPRA</sequence>
<keyword evidence="3" id="KW-1185">Reference proteome</keyword>
<keyword evidence="2" id="KW-0456">Lyase</keyword>
<gene>
    <name evidence="2" type="ORF">CLV71_11029</name>
</gene>
<dbReference type="SUPFAM" id="SSF54593">
    <property type="entry name" value="Glyoxalase/Bleomycin resistance protein/Dihydroxybiphenyl dioxygenase"/>
    <property type="match status" value="1"/>
</dbReference>
<dbReference type="Gene3D" id="3.10.180.10">
    <property type="entry name" value="2,3-Dihydroxybiphenyl 1,2-Dioxygenase, domain 1"/>
    <property type="match status" value="1"/>
</dbReference>
<comment type="caution">
    <text evidence="2">The sequence shown here is derived from an EMBL/GenBank/DDBJ whole genome shotgun (WGS) entry which is preliminary data.</text>
</comment>
<keyword evidence="2" id="KW-0560">Oxidoreductase</keyword>
<dbReference type="Proteomes" id="UP000294927">
    <property type="component" value="Unassembled WGS sequence"/>
</dbReference>
<dbReference type="InterPro" id="IPR004360">
    <property type="entry name" value="Glyas_Fos-R_dOase_dom"/>
</dbReference>
<organism evidence="2 3">
    <name type="scientific">Actinophytocola oryzae</name>
    <dbReference type="NCBI Taxonomy" id="502181"/>
    <lineage>
        <taxon>Bacteria</taxon>
        <taxon>Bacillati</taxon>
        <taxon>Actinomycetota</taxon>
        <taxon>Actinomycetes</taxon>
        <taxon>Pseudonocardiales</taxon>
        <taxon>Pseudonocardiaceae</taxon>
    </lineage>
</organism>
<evidence type="ECO:0000313" key="2">
    <source>
        <dbReference type="EMBL" id="TDV46849.1"/>
    </source>
</evidence>
<reference evidence="2 3" key="1">
    <citation type="submission" date="2019-03" db="EMBL/GenBank/DDBJ databases">
        <title>Genomic Encyclopedia of Archaeal and Bacterial Type Strains, Phase II (KMG-II): from individual species to whole genera.</title>
        <authorList>
            <person name="Goeker M."/>
        </authorList>
    </citation>
    <scope>NUCLEOTIDE SEQUENCE [LARGE SCALE GENOMIC DNA]</scope>
    <source>
        <strain evidence="2 3">DSM 45499</strain>
    </source>
</reference>